<dbReference type="GO" id="GO:0046872">
    <property type="term" value="F:metal ion binding"/>
    <property type="evidence" value="ECO:0007669"/>
    <property type="project" value="UniProtKB-KW"/>
</dbReference>
<dbReference type="GO" id="GO:0005737">
    <property type="term" value="C:cytoplasm"/>
    <property type="evidence" value="ECO:0007669"/>
    <property type="project" value="UniProtKB-SubCell"/>
</dbReference>
<keyword evidence="7" id="KW-0547">Nucleotide-binding</keyword>
<evidence type="ECO:0000256" key="1">
    <source>
        <dbReference type="ARBA" id="ARBA00004496"/>
    </source>
</evidence>
<evidence type="ECO:0000256" key="4">
    <source>
        <dbReference type="ARBA" id="ARBA00022490"/>
    </source>
</evidence>
<dbReference type="GO" id="GO:0005524">
    <property type="term" value="F:ATP binding"/>
    <property type="evidence" value="ECO:0007669"/>
    <property type="project" value="UniProtKB-KW"/>
</dbReference>
<evidence type="ECO:0000256" key="2">
    <source>
        <dbReference type="ARBA" id="ARBA00007599"/>
    </source>
</evidence>
<dbReference type="Gene3D" id="3.40.50.300">
    <property type="entry name" value="P-loop containing nucleotide triphosphate hydrolases"/>
    <property type="match status" value="1"/>
</dbReference>
<dbReference type="SUPFAM" id="SSF52540">
    <property type="entry name" value="P-loop containing nucleoside triphosphate hydrolases"/>
    <property type="match status" value="1"/>
</dbReference>
<evidence type="ECO:0000256" key="8">
    <source>
        <dbReference type="ARBA" id="ARBA00022840"/>
    </source>
</evidence>
<dbReference type="GO" id="GO:0002949">
    <property type="term" value="P:tRNA threonylcarbamoyladenosine modification"/>
    <property type="evidence" value="ECO:0007669"/>
    <property type="project" value="InterPro"/>
</dbReference>
<keyword evidence="8" id="KW-0067">ATP-binding</keyword>
<gene>
    <name evidence="11" type="ORF">METZ01_LOCUS54700</name>
</gene>
<comment type="similarity">
    <text evidence="2">Belongs to the TsaE family.</text>
</comment>
<reference evidence="11" key="1">
    <citation type="submission" date="2018-05" db="EMBL/GenBank/DDBJ databases">
        <authorList>
            <person name="Lanie J.A."/>
            <person name="Ng W.-L."/>
            <person name="Kazmierczak K.M."/>
            <person name="Andrzejewski T.M."/>
            <person name="Davidsen T.M."/>
            <person name="Wayne K.J."/>
            <person name="Tettelin H."/>
            <person name="Glass J.I."/>
            <person name="Rusch D."/>
            <person name="Podicherti R."/>
            <person name="Tsui H.-C.T."/>
            <person name="Winkler M.E."/>
        </authorList>
    </citation>
    <scope>NUCLEOTIDE SEQUENCE</scope>
</reference>
<dbReference type="PANTHER" id="PTHR33540:SF2">
    <property type="entry name" value="TRNA THREONYLCARBAMOYLADENOSINE BIOSYNTHESIS PROTEIN TSAE"/>
    <property type="match status" value="1"/>
</dbReference>
<sequence length="158" mass="17585">MTLTVVSTSESNTIKIGKIIGSFISPGDVILLSGDLGSGKTKMTQGIIKGIGSDDFARSPTFVLITEYEAKFPIYHMDLYRLDGVENLERMQIDEYLYGDGVCIVEWADKANKSFPNESLTVDFSFLSENQRKIDMEWPSDRLDKIGGEITRSMGLVN</sequence>
<evidence type="ECO:0000313" key="11">
    <source>
        <dbReference type="EMBL" id="SVA01846.1"/>
    </source>
</evidence>
<evidence type="ECO:0000256" key="9">
    <source>
        <dbReference type="ARBA" id="ARBA00022842"/>
    </source>
</evidence>
<name>A0A381SCU8_9ZZZZ</name>
<comment type="subcellular location">
    <subcellularLocation>
        <location evidence="1">Cytoplasm</location>
    </subcellularLocation>
</comment>
<evidence type="ECO:0000256" key="10">
    <source>
        <dbReference type="ARBA" id="ARBA00032441"/>
    </source>
</evidence>
<evidence type="ECO:0000256" key="5">
    <source>
        <dbReference type="ARBA" id="ARBA00022694"/>
    </source>
</evidence>
<keyword evidence="9" id="KW-0460">Magnesium</keyword>
<dbReference type="PANTHER" id="PTHR33540">
    <property type="entry name" value="TRNA THREONYLCARBAMOYLADENOSINE BIOSYNTHESIS PROTEIN TSAE"/>
    <property type="match status" value="1"/>
</dbReference>
<dbReference type="AlphaFoldDB" id="A0A381SCU8"/>
<dbReference type="InterPro" id="IPR027417">
    <property type="entry name" value="P-loop_NTPase"/>
</dbReference>
<dbReference type="Pfam" id="PF02367">
    <property type="entry name" value="TsaE"/>
    <property type="match status" value="1"/>
</dbReference>
<dbReference type="InterPro" id="IPR003442">
    <property type="entry name" value="T6A_TsaE"/>
</dbReference>
<evidence type="ECO:0000256" key="7">
    <source>
        <dbReference type="ARBA" id="ARBA00022741"/>
    </source>
</evidence>
<keyword evidence="6" id="KW-0479">Metal-binding</keyword>
<evidence type="ECO:0000256" key="3">
    <source>
        <dbReference type="ARBA" id="ARBA00019010"/>
    </source>
</evidence>
<keyword evidence="5" id="KW-0819">tRNA processing</keyword>
<accession>A0A381SCU8</accession>
<dbReference type="NCBIfam" id="TIGR00150">
    <property type="entry name" value="T6A_YjeE"/>
    <property type="match status" value="1"/>
</dbReference>
<keyword evidence="4" id="KW-0963">Cytoplasm</keyword>
<evidence type="ECO:0000256" key="6">
    <source>
        <dbReference type="ARBA" id="ARBA00022723"/>
    </source>
</evidence>
<proteinExistence type="inferred from homology"/>
<protein>
    <recommendedName>
        <fullName evidence="3">tRNA threonylcarbamoyladenosine biosynthesis protein TsaE</fullName>
    </recommendedName>
    <alternativeName>
        <fullName evidence="10">t(6)A37 threonylcarbamoyladenosine biosynthesis protein TsaE</fullName>
    </alternativeName>
</protein>
<dbReference type="EMBL" id="UINC01002944">
    <property type="protein sequence ID" value="SVA01846.1"/>
    <property type="molecule type" value="Genomic_DNA"/>
</dbReference>
<organism evidence="11">
    <name type="scientific">marine metagenome</name>
    <dbReference type="NCBI Taxonomy" id="408172"/>
    <lineage>
        <taxon>unclassified sequences</taxon>
        <taxon>metagenomes</taxon>
        <taxon>ecological metagenomes</taxon>
    </lineage>
</organism>